<sequence>MASQEITVRGQELGTWLREFRVEAGLALADAATRIDLSAGQLSRVEHGRRRPRLELVTALLAIYGITGARRRSTVALAREESGDGWWHRDRPDFPERQRTLISLESRATSIVGFEGVLVPGLLQTGEYTRALMSESSLVAPDEVERRMVTRLHRHRVLRRDDAPALTAIIDELALRRVIGGVEVQRRQLEHLLELAQWPRIRIHVVANSGAHAGVNGSFSLLRQPEGPDVVFLENLTCSLFIEDAVEIATYETAVRELLTQALTQTQSSEVIASLATAMDAEADSTWSPPI</sequence>
<proteinExistence type="predicted"/>
<dbReference type="SUPFAM" id="SSF47413">
    <property type="entry name" value="lambda repressor-like DNA-binding domains"/>
    <property type="match status" value="1"/>
</dbReference>
<dbReference type="EMBL" id="JACHIV010000001">
    <property type="protein sequence ID" value="MBB5069618.1"/>
    <property type="molecule type" value="Genomic_DNA"/>
</dbReference>
<comment type="caution">
    <text evidence="2">The sequence shown here is derived from an EMBL/GenBank/DDBJ whole genome shotgun (WGS) entry which is preliminary data.</text>
</comment>
<dbReference type="Proteomes" id="UP000580474">
    <property type="component" value="Unassembled WGS sequence"/>
</dbReference>
<evidence type="ECO:0000259" key="1">
    <source>
        <dbReference type="PROSITE" id="PS50943"/>
    </source>
</evidence>
<protein>
    <submittedName>
        <fullName evidence="2">Transcriptional regulator with XRE-family HTH domain</fullName>
    </submittedName>
</protein>
<dbReference type="PROSITE" id="PS50943">
    <property type="entry name" value="HTH_CROC1"/>
    <property type="match status" value="1"/>
</dbReference>
<dbReference type="Pfam" id="PF19054">
    <property type="entry name" value="DUF5753"/>
    <property type="match status" value="1"/>
</dbReference>
<dbReference type="InterPro" id="IPR043917">
    <property type="entry name" value="DUF5753"/>
</dbReference>
<dbReference type="InterPro" id="IPR010982">
    <property type="entry name" value="Lambda_DNA-bd_dom_sf"/>
</dbReference>
<evidence type="ECO:0000313" key="3">
    <source>
        <dbReference type="Proteomes" id="UP000580474"/>
    </source>
</evidence>
<gene>
    <name evidence="2" type="ORF">BJ969_002706</name>
</gene>
<dbReference type="AlphaFoldDB" id="A0A840NH77"/>
<organism evidence="2 3">
    <name type="scientific">Saccharopolyspora gloriosae</name>
    <dbReference type="NCBI Taxonomy" id="455344"/>
    <lineage>
        <taxon>Bacteria</taxon>
        <taxon>Bacillati</taxon>
        <taxon>Actinomycetota</taxon>
        <taxon>Actinomycetes</taxon>
        <taxon>Pseudonocardiales</taxon>
        <taxon>Pseudonocardiaceae</taxon>
        <taxon>Saccharopolyspora</taxon>
    </lineage>
</organism>
<dbReference type="Gene3D" id="1.10.260.40">
    <property type="entry name" value="lambda repressor-like DNA-binding domains"/>
    <property type="match status" value="1"/>
</dbReference>
<dbReference type="CDD" id="cd00093">
    <property type="entry name" value="HTH_XRE"/>
    <property type="match status" value="1"/>
</dbReference>
<keyword evidence="3" id="KW-1185">Reference proteome</keyword>
<dbReference type="InterPro" id="IPR001387">
    <property type="entry name" value="Cro/C1-type_HTH"/>
</dbReference>
<dbReference type="Pfam" id="PF13560">
    <property type="entry name" value="HTH_31"/>
    <property type="match status" value="1"/>
</dbReference>
<dbReference type="RefSeq" id="WP_184479282.1">
    <property type="nucleotide sequence ID" value="NZ_JACHIV010000001.1"/>
</dbReference>
<feature type="domain" description="HTH cro/C1-type" evidence="1">
    <location>
        <begin position="17"/>
        <end position="71"/>
    </location>
</feature>
<evidence type="ECO:0000313" key="2">
    <source>
        <dbReference type="EMBL" id="MBB5069618.1"/>
    </source>
</evidence>
<name>A0A840NH77_9PSEU</name>
<dbReference type="SMART" id="SM00530">
    <property type="entry name" value="HTH_XRE"/>
    <property type="match status" value="1"/>
</dbReference>
<dbReference type="GO" id="GO:0003677">
    <property type="term" value="F:DNA binding"/>
    <property type="evidence" value="ECO:0007669"/>
    <property type="project" value="InterPro"/>
</dbReference>
<accession>A0A840NH77</accession>
<reference evidence="2 3" key="1">
    <citation type="submission" date="2020-08" db="EMBL/GenBank/DDBJ databases">
        <title>Sequencing the genomes of 1000 actinobacteria strains.</title>
        <authorList>
            <person name="Klenk H.-P."/>
        </authorList>
    </citation>
    <scope>NUCLEOTIDE SEQUENCE [LARGE SCALE GENOMIC DNA]</scope>
    <source>
        <strain evidence="2 3">DSM 45582</strain>
    </source>
</reference>